<name>A0A3F2XYZ6_DEKBR</name>
<evidence type="ECO:0000313" key="8">
    <source>
        <dbReference type="Proteomes" id="UP000568158"/>
    </source>
</evidence>
<reference evidence="6 7" key="1">
    <citation type="submission" date="2019-07" db="EMBL/GenBank/DDBJ databases">
        <authorList>
            <person name="Friedrich A."/>
            <person name="Schacherer J."/>
        </authorList>
    </citation>
    <scope>NUCLEOTIDE SEQUENCE [LARGE SCALE GENOMIC DNA]</scope>
</reference>
<evidence type="ECO:0000256" key="1">
    <source>
        <dbReference type="ARBA" id="ARBA00006066"/>
    </source>
</evidence>
<dbReference type="GO" id="GO:0016020">
    <property type="term" value="C:membrane"/>
    <property type="evidence" value="ECO:0007669"/>
    <property type="project" value="GOC"/>
</dbReference>
<sequence>MSKNRSLLSRILLKPVFSFFFWIFLSSIVPVFLETDFPLGNKPQYDQDRYLTSTSLYRLNSESVLSSGLVNSDIVIVTAHPDDESMFFTPSIIELAKRNYNNTLHLLCLSNGNYDGLGSVRQQEIVKAASFLQIDDVKVLDFEDDIHKKWNKNDISNTLTEELEHMDLKTHRIRLLTFDDRGVSGHPNHFSLFYGCKQFIKDYTSNHEGRYASVRMFALKSWSLPEKYSSFLWVNIQLIYKYLVQLGITRRIEILVNHFTNKNVIALPESLSGMKHSFIIYNNFNSWFVSLSTMTYAHYSQIVWFRWFWIFLSKYMNCNELVLVANV</sequence>
<keyword evidence="3" id="KW-0472">Membrane</keyword>
<reference evidence="4 8" key="2">
    <citation type="journal article" date="2020" name="Appl. Microbiol. Biotechnol.">
        <title>Targeted gene deletion in Brettanomyces bruxellensis with an expression-free CRISPR-Cas9 system.</title>
        <authorList>
            <person name="Varela C."/>
            <person name="Bartel C."/>
            <person name="Onetto C."/>
            <person name="Borneman A."/>
        </authorList>
    </citation>
    <scope>NUCLEOTIDE SEQUENCE [LARGE SCALE GENOMIC DNA]</scope>
    <source>
        <strain evidence="4 8">AWRI1613</strain>
    </source>
</reference>
<protein>
    <recommendedName>
        <fullName evidence="2">N-acetylglucosaminylphosphatidylinositol deacetylase</fullName>
        <ecNumber evidence="2">3.5.1.89</ecNumber>
    </recommendedName>
</protein>
<keyword evidence="7" id="KW-1185">Reference proteome</keyword>
<dbReference type="EMBL" id="CABFWN010000004">
    <property type="protein sequence ID" value="VUG19178.1"/>
    <property type="molecule type" value="Genomic_DNA"/>
</dbReference>
<evidence type="ECO:0000256" key="2">
    <source>
        <dbReference type="ARBA" id="ARBA00012176"/>
    </source>
</evidence>
<dbReference type="GeneID" id="64573010"/>
<keyword evidence="3" id="KW-1133">Transmembrane helix</keyword>
<evidence type="ECO:0000256" key="3">
    <source>
        <dbReference type="SAM" id="Phobius"/>
    </source>
</evidence>
<dbReference type="SUPFAM" id="SSF102588">
    <property type="entry name" value="LmbE-like"/>
    <property type="match status" value="1"/>
</dbReference>
<evidence type="ECO:0000313" key="4">
    <source>
        <dbReference type="EMBL" id="KAF6014895.1"/>
    </source>
</evidence>
<dbReference type="AlphaFoldDB" id="A0A3F2XYZ6"/>
<dbReference type="UniPathway" id="UPA00196"/>
<dbReference type="RefSeq" id="XP_041137856.1">
    <property type="nucleotide sequence ID" value="XM_041279642.1"/>
</dbReference>
<dbReference type="PANTHER" id="PTHR12993:SF11">
    <property type="entry name" value="N-ACETYLGLUCOSAMINYL-PHOSPHATIDYLINOSITOL DE-N-ACETYLASE"/>
    <property type="match status" value="1"/>
</dbReference>
<evidence type="ECO:0000313" key="7">
    <source>
        <dbReference type="Proteomes" id="UP000478008"/>
    </source>
</evidence>
<dbReference type="OrthoDB" id="440160at2759"/>
<dbReference type="EC" id="3.5.1.89" evidence="2"/>
<dbReference type="EMBL" id="CP063136">
    <property type="protein sequence ID" value="QOU21363.1"/>
    <property type="molecule type" value="Genomic_DNA"/>
</dbReference>
<keyword evidence="3" id="KW-0812">Transmembrane</keyword>
<evidence type="ECO:0000313" key="6">
    <source>
        <dbReference type="EMBL" id="VUG19178.1"/>
    </source>
</evidence>
<dbReference type="InterPro" id="IPR003737">
    <property type="entry name" value="GlcNAc_PI_deacetylase-related"/>
</dbReference>
<organism evidence="6 7">
    <name type="scientific">Dekkera bruxellensis</name>
    <name type="common">Brettanomyces custersii</name>
    <dbReference type="NCBI Taxonomy" id="5007"/>
    <lineage>
        <taxon>Eukaryota</taxon>
        <taxon>Fungi</taxon>
        <taxon>Dikarya</taxon>
        <taxon>Ascomycota</taxon>
        <taxon>Saccharomycotina</taxon>
        <taxon>Pichiomycetes</taxon>
        <taxon>Pichiales</taxon>
        <taxon>Pichiaceae</taxon>
        <taxon>Brettanomyces</taxon>
    </lineage>
</organism>
<dbReference type="Pfam" id="PF02585">
    <property type="entry name" value="PIG-L"/>
    <property type="match status" value="1"/>
</dbReference>
<comment type="similarity">
    <text evidence="1">Belongs to the PIGL family.</text>
</comment>
<dbReference type="EMBL" id="JABCYN010000012">
    <property type="protein sequence ID" value="KAF6014895.1"/>
    <property type="molecule type" value="Genomic_DNA"/>
</dbReference>
<gene>
    <name evidence="5" type="ORF">BRETT_001085</name>
    <name evidence="6" type="ORF">DEBR0S4_12398G</name>
    <name evidence="4" type="ORF">HII12_001313</name>
</gene>
<dbReference type="KEGG" id="bbrx:BRETT_001085"/>
<dbReference type="PANTHER" id="PTHR12993">
    <property type="entry name" value="N-ACETYLGLUCOSAMINYL-PHOSPHATIDYLINOSITOL DE-N-ACETYLASE-RELATED"/>
    <property type="match status" value="1"/>
</dbReference>
<dbReference type="Proteomes" id="UP000568158">
    <property type="component" value="Unassembled WGS sequence"/>
</dbReference>
<dbReference type="STRING" id="5007.A0A3F2XYZ6"/>
<accession>A0A3F2XYZ6</accession>
<reference evidence="5" key="4">
    <citation type="journal article" name="BMC Genomics">
        <title>New genome assemblies reveal patterns of domestication and adaptation across Brettanomyces (Dekkera) species.</title>
        <authorList>
            <person name="Roach M.J."/>
            <person name="Borneman A.R."/>
        </authorList>
    </citation>
    <scope>NUCLEOTIDE SEQUENCE</scope>
    <source>
        <strain evidence="5">UCD 2041</strain>
    </source>
</reference>
<dbReference type="Proteomes" id="UP000663131">
    <property type="component" value="Chromosome 8"/>
</dbReference>
<dbReference type="GO" id="GO:0005783">
    <property type="term" value="C:endoplasmic reticulum"/>
    <property type="evidence" value="ECO:0007669"/>
    <property type="project" value="TreeGrafter"/>
</dbReference>
<dbReference type="GO" id="GO:0006506">
    <property type="term" value="P:GPI anchor biosynthetic process"/>
    <property type="evidence" value="ECO:0007669"/>
    <property type="project" value="UniProtKB-UniPathway"/>
</dbReference>
<evidence type="ECO:0000313" key="5">
    <source>
        <dbReference type="EMBL" id="QOU21363.1"/>
    </source>
</evidence>
<dbReference type="GO" id="GO:0000225">
    <property type="term" value="F:N-acetylglucosaminylphosphatidylinositol deacetylase activity"/>
    <property type="evidence" value="ECO:0007669"/>
    <property type="project" value="UniProtKB-EC"/>
</dbReference>
<dbReference type="Proteomes" id="UP000478008">
    <property type="component" value="Unassembled WGS sequence"/>
</dbReference>
<reference evidence="5" key="3">
    <citation type="submission" date="2020-10" db="EMBL/GenBank/DDBJ databases">
        <authorList>
            <person name="Palmer J.M."/>
        </authorList>
    </citation>
    <scope>NUCLEOTIDE SEQUENCE</scope>
    <source>
        <strain evidence="5">UCD 2041</strain>
    </source>
</reference>
<proteinExistence type="inferred from homology"/>
<dbReference type="InterPro" id="IPR024078">
    <property type="entry name" value="LmbE-like_dom_sf"/>
</dbReference>
<dbReference type="Gene3D" id="3.40.50.10320">
    <property type="entry name" value="LmbE-like"/>
    <property type="match status" value="1"/>
</dbReference>
<feature type="transmembrane region" description="Helical" evidence="3">
    <location>
        <begin position="12"/>
        <end position="33"/>
    </location>
</feature>